<dbReference type="SUPFAM" id="SSF52540">
    <property type="entry name" value="P-loop containing nucleoside triphosphate hydrolases"/>
    <property type="match status" value="2"/>
</dbReference>
<dbReference type="GO" id="GO:0005524">
    <property type="term" value="F:ATP binding"/>
    <property type="evidence" value="ECO:0007669"/>
    <property type="project" value="UniProtKB-KW"/>
</dbReference>
<reference evidence="6 7" key="1">
    <citation type="submission" date="2006-03" db="EMBL/GenBank/DDBJ databases">
        <authorList>
            <person name="Pinhassi J."/>
            <person name="Pedros-Alio C."/>
            <person name="Ferriera S."/>
            <person name="Johnson J."/>
            <person name="Kravitz S."/>
            <person name="Halpern A."/>
            <person name="Remington K."/>
            <person name="Beeson K."/>
            <person name="Tran B."/>
            <person name="Rogers Y.-H."/>
            <person name="Friedman R."/>
            <person name="Venter J.C."/>
        </authorList>
    </citation>
    <scope>NUCLEOTIDE SEQUENCE [LARGE SCALE GENOMIC DNA]</scope>
    <source>
        <strain evidence="6 7">RED65</strain>
    </source>
</reference>
<evidence type="ECO:0000256" key="3">
    <source>
        <dbReference type="ARBA" id="ARBA00038088"/>
    </source>
</evidence>
<evidence type="ECO:0000256" key="2">
    <source>
        <dbReference type="ARBA" id="ARBA00022840"/>
    </source>
</evidence>
<protein>
    <recommendedName>
        <fullName evidence="4">Uncharacterized AAA domain-containing protein ycf46</fullName>
    </recommendedName>
</protein>
<organism evidence="6 7">
    <name type="scientific">Bermanella marisrubri</name>
    <dbReference type="NCBI Taxonomy" id="207949"/>
    <lineage>
        <taxon>Bacteria</taxon>
        <taxon>Pseudomonadati</taxon>
        <taxon>Pseudomonadota</taxon>
        <taxon>Gammaproteobacteria</taxon>
        <taxon>Oceanospirillales</taxon>
        <taxon>Oceanospirillaceae</taxon>
        <taxon>Bermanella</taxon>
    </lineage>
</organism>
<name>Q1N5E3_9GAMM</name>
<comment type="caution">
    <text evidence="6">The sequence shown here is derived from an EMBL/GenBank/DDBJ whole genome shotgun (WGS) entry which is preliminary data.</text>
</comment>
<dbReference type="InterPro" id="IPR052381">
    <property type="entry name" value="AAA_domain_protein"/>
</dbReference>
<dbReference type="RefSeq" id="WP_007017563.1">
    <property type="nucleotide sequence ID" value="NZ_CH724114.1"/>
</dbReference>
<dbReference type="Gene3D" id="1.10.8.60">
    <property type="match status" value="1"/>
</dbReference>
<evidence type="ECO:0000313" key="7">
    <source>
        <dbReference type="Proteomes" id="UP000004263"/>
    </source>
</evidence>
<evidence type="ECO:0000259" key="5">
    <source>
        <dbReference type="SMART" id="SM00382"/>
    </source>
</evidence>
<evidence type="ECO:0000256" key="4">
    <source>
        <dbReference type="ARBA" id="ARBA00040480"/>
    </source>
</evidence>
<keyword evidence="2" id="KW-0067">ATP-binding</keyword>
<evidence type="ECO:0000313" key="6">
    <source>
        <dbReference type="EMBL" id="EAT13177.1"/>
    </source>
</evidence>
<dbReference type="InterPro" id="IPR003959">
    <property type="entry name" value="ATPase_AAA_core"/>
</dbReference>
<dbReference type="HOGENOM" id="CLU_023673_0_0_6"/>
<proteinExistence type="inferred from homology"/>
<dbReference type="InterPro" id="IPR027417">
    <property type="entry name" value="P-loop_NTPase"/>
</dbReference>
<dbReference type="PANTHER" id="PTHR42960:SF1">
    <property type="entry name" value="YCF46 PROTEIN"/>
    <property type="match status" value="1"/>
</dbReference>
<dbReference type="AlphaFoldDB" id="Q1N5E3"/>
<dbReference type="SMART" id="SM00382">
    <property type="entry name" value="AAA"/>
    <property type="match status" value="1"/>
</dbReference>
<dbReference type="OrthoDB" id="9809379at2"/>
<accession>Q1N5E3</accession>
<sequence>MQDIEDLHRVISHHLPIIVVESYEERRALELITRVAIKRSDAMYQWTLSDGLKRGQFGEEADSEGTKKPLEVLRYIKSSQSPAGMYVLCDMHPFIEEPIVVRMLKDIALSREETGKTLILLSYEMDIPPEISRLCARFKFKLPGETQLMRLVQEEAKRWSSNSKVRVKSDPATLKQMIQHLKGVTYSDARRLIRGAITDDGAITESDLPQINKAKFELMDMDSVLAYEYETAHFSDVAGLSKLKEWLSIRKSSFLHENESMRPKGLLLLGVQGSGKSLAAKAIAGSWQLPLLRLDMGALYNKFFGETEKNLREALNLAQLMSPCVLWLDEIEKGLGTDQNDSGVSQRILGTLLTWMAERPEPVFMVATANDIQKLPAEMVRKGRFDEVFFVDLPKEESRQAIFEIHLKKRNIDPESVELDTCIMQSEGFSGAEIEQAIVSAIHVAEAREEQLDEMHILEELNRTQPLSVLMGEKIDALQAWAEGRTVPAD</sequence>
<keyword evidence="1" id="KW-0547">Nucleotide-binding</keyword>
<feature type="domain" description="AAA+ ATPase" evidence="5">
    <location>
        <begin position="262"/>
        <end position="395"/>
    </location>
</feature>
<dbReference type="InterPro" id="IPR003593">
    <property type="entry name" value="AAA+_ATPase"/>
</dbReference>
<gene>
    <name evidence="6" type="ORF">RED65_00415</name>
</gene>
<dbReference type="PANTHER" id="PTHR42960">
    <property type="entry name" value="YCF46 PROTEIN"/>
    <property type="match status" value="1"/>
</dbReference>
<dbReference type="STRING" id="207949.RED65_00415"/>
<comment type="similarity">
    <text evidence="3">Belongs to the AAA ATPase family. Highly divergent.</text>
</comment>
<dbReference type="EMBL" id="AAQH01000002">
    <property type="protein sequence ID" value="EAT13177.1"/>
    <property type="molecule type" value="Genomic_DNA"/>
</dbReference>
<dbReference type="GO" id="GO:0016887">
    <property type="term" value="F:ATP hydrolysis activity"/>
    <property type="evidence" value="ECO:0007669"/>
    <property type="project" value="InterPro"/>
</dbReference>
<dbReference type="Pfam" id="PF00004">
    <property type="entry name" value="AAA"/>
    <property type="match status" value="1"/>
</dbReference>
<evidence type="ECO:0000256" key="1">
    <source>
        <dbReference type="ARBA" id="ARBA00022741"/>
    </source>
</evidence>
<keyword evidence="7" id="KW-1185">Reference proteome</keyword>
<dbReference type="Gene3D" id="3.40.50.300">
    <property type="entry name" value="P-loop containing nucleotide triphosphate hydrolases"/>
    <property type="match status" value="1"/>
</dbReference>
<dbReference type="Proteomes" id="UP000004263">
    <property type="component" value="Unassembled WGS sequence"/>
</dbReference>